<reference evidence="12" key="1">
    <citation type="journal article" date="2021" name="PeerJ">
        <title>Extensive microbial diversity within the chicken gut microbiome revealed by metagenomics and culture.</title>
        <authorList>
            <person name="Gilroy R."/>
            <person name="Ravi A."/>
            <person name="Getino M."/>
            <person name="Pursley I."/>
            <person name="Horton D.L."/>
            <person name="Alikhan N.F."/>
            <person name="Baker D."/>
            <person name="Gharbi K."/>
            <person name="Hall N."/>
            <person name="Watson M."/>
            <person name="Adriaenssens E.M."/>
            <person name="Foster-Nyarko E."/>
            <person name="Jarju S."/>
            <person name="Secka A."/>
            <person name="Antonio M."/>
            <person name="Oren A."/>
            <person name="Chaudhuri R.R."/>
            <person name="La Ragione R."/>
            <person name="Hildebrand F."/>
            <person name="Pallen M.J."/>
        </authorList>
    </citation>
    <scope>NUCLEOTIDE SEQUENCE</scope>
    <source>
        <strain evidence="12">1282</strain>
    </source>
</reference>
<accession>A0A9D1YE98</accession>
<dbReference type="GO" id="GO:0005829">
    <property type="term" value="C:cytosol"/>
    <property type="evidence" value="ECO:0007669"/>
    <property type="project" value="TreeGrafter"/>
</dbReference>
<organism evidence="12 13">
    <name type="scientific">Candidatus Acutalibacter pullistercoris</name>
    <dbReference type="NCBI Taxonomy" id="2838418"/>
    <lineage>
        <taxon>Bacteria</taxon>
        <taxon>Bacillati</taxon>
        <taxon>Bacillota</taxon>
        <taxon>Clostridia</taxon>
        <taxon>Eubacteriales</taxon>
        <taxon>Acutalibacteraceae</taxon>
        <taxon>Acutalibacter</taxon>
    </lineage>
</organism>
<dbReference type="GO" id="GO:0006233">
    <property type="term" value="P:dTDP biosynthetic process"/>
    <property type="evidence" value="ECO:0007669"/>
    <property type="project" value="InterPro"/>
</dbReference>
<keyword evidence="6 10" id="KW-0547">Nucleotide-binding</keyword>
<dbReference type="PANTHER" id="PTHR10344:SF4">
    <property type="entry name" value="UMP-CMP KINASE 2, MITOCHONDRIAL"/>
    <property type="match status" value="1"/>
</dbReference>
<evidence type="ECO:0000256" key="3">
    <source>
        <dbReference type="ARBA" id="ARBA00017144"/>
    </source>
</evidence>
<dbReference type="Pfam" id="PF02223">
    <property type="entry name" value="Thymidylate_kin"/>
    <property type="match status" value="1"/>
</dbReference>
<feature type="domain" description="Thymidylate kinase-like" evidence="11">
    <location>
        <begin position="6"/>
        <end position="197"/>
    </location>
</feature>
<evidence type="ECO:0000256" key="8">
    <source>
        <dbReference type="ARBA" id="ARBA00022840"/>
    </source>
</evidence>
<evidence type="ECO:0000256" key="5">
    <source>
        <dbReference type="ARBA" id="ARBA00022727"/>
    </source>
</evidence>
<comment type="catalytic activity">
    <reaction evidence="9 10">
        <text>dTMP + ATP = dTDP + ADP</text>
        <dbReference type="Rhea" id="RHEA:13517"/>
        <dbReference type="ChEBI" id="CHEBI:30616"/>
        <dbReference type="ChEBI" id="CHEBI:58369"/>
        <dbReference type="ChEBI" id="CHEBI:63528"/>
        <dbReference type="ChEBI" id="CHEBI:456216"/>
        <dbReference type="EC" id="2.7.4.9"/>
    </reaction>
</comment>
<dbReference type="InterPro" id="IPR027417">
    <property type="entry name" value="P-loop_NTPase"/>
</dbReference>
<evidence type="ECO:0000256" key="7">
    <source>
        <dbReference type="ARBA" id="ARBA00022777"/>
    </source>
</evidence>
<evidence type="ECO:0000256" key="1">
    <source>
        <dbReference type="ARBA" id="ARBA00009776"/>
    </source>
</evidence>
<comment type="function">
    <text evidence="10">Phosphorylation of dTMP to form dTDP in both de novo and salvage pathways of dTTP synthesis.</text>
</comment>
<dbReference type="InterPro" id="IPR018095">
    <property type="entry name" value="Thymidylate_kin_CS"/>
</dbReference>
<comment type="caution">
    <text evidence="12">The sequence shown here is derived from an EMBL/GenBank/DDBJ whole genome shotgun (WGS) entry which is preliminary data.</text>
</comment>
<dbReference type="EMBL" id="DXDU01000128">
    <property type="protein sequence ID" value="HIY27125.1"/>
    <property type="molecule type" value="Genomic_DNA"/>
</dbReference>
<evidence type="ECO:0000313" key="12">
    <source>
        <dbReference type="EMBL" id="HIY27125.1"/>
    </source>
</evidence>
<dbReference type="EC" id="2.7.4.9" evidence="2 10"/>
<dbReference type="GO" id="GO:0005524">
    <property type="term" value="F:ATP binding"/>
    <property type="evidence" value="ECO:0007669"/>
    <property type="project" value="UniProtKB-UniRule"/>
</dbReference>
<dbReference type="PANTHER" id="PTHR10344">
    <property type="entry name" value="THYMIDYLATE KINASE"/>
    <property type="match status" value="1"/>
</dbReference>
<dbReference type="PROSITE" id="PS01331">
    <property type="entry name" value="THYMIDYLATE_KINASE"/>
    <property type="match status" value="1"/>
</dbReference>
<dbReference type="Gene3D" id="3.40.50.300">
    <property type="entry name" value="P-loop containing nucleotide triphosphate hydrolases"/>
    <property type="match status" value="1"/>
</dbReference>
<evidence type="ECO:0000256" key="10">
    <source>
        <dbReference type="HAMAP-Rule" id="MF_00165"/>
    </source>
</evidence>
<dbReference type="AlphaFoldDB" id="A0A9D1YE98"/>
<comment type="similarity">
    <text evidence="1 10">Belongs to the thymidylate kinase family.</text>
</comment>
<protein>
    <recommendedName>
        <fullName evidence="3 10">Thymidylate kinase</fullName>
        <ecNumber evidence="2 10">2.7.4.9</ecNumber>
    </recommendedName>
    <alternativeName>
        <fullName evidence="10">dTMP kinase</fullName>
    </alternativeName>
</protein>
<reference evidence="12" key="2">
    <citation type="submission" date="2021-04" db="EMBL/GenBank/DDBJ databases">
        <authorList>
            <person name="Gilroy R."/>
        </authorList>
    </citation>
    <scope>NUCLEOTIDE SEQUENCE</scope>
    <source>
        <strain evidence="12">1282</strain>
    </source>
</reference>
<sequence length="222" mass="25065">MALVVLEGLDGSGKGTQTGLLRQGLEDRGIPVRQVTFPDYQSPSSALVKMYLGGEFGTDPEDVNAWAASTFYAVDRYASYQKDWKKDYQAGTLILCDRYATSNLVYQMGKLPREQWGQYLAWVEDLEYEKLGIPRPDAVLYLDMPIEISQKLLLSRYQGDSGKKDIHESHLEFLRSCRECARFAGERLGWKVISCENGGEPLPVEDIRRAVAEAVEPLLINY</sequence>
<dbReference type="InterPro" id="IPR039430">
    <property type="entry name" value="Thymidylate_kin-like_dom"/>
</dbReference>
<dbReference type="CDD" id="cd01672">
    <property type="entry name" value="TMPK"/>
    <property type="match status" value="1"/>
</dbReference>
<dbReference type="HAMAP" id="MF_00165">
    <property type="entry name" value="Thymidylate_kinase"/>
    <property type="match status" value="1"/>
</dbReference>
<dbReference type="GO" id="GO:0006235">
    <property type="term" value="P:dTTP biosynthetic process"/>
    <property type="evidence" value="ECO:0007669"/>
    <property type="project" value="UniProtKB-UniRule"/>
</dbReference>
<dbReference type="InterPro" id="IPR018094">
    <property type="entry name" value="Thymidylate_kinase"/>
</dbReference>
<evidence type="ECO:0000259" key="11">
    <source>
        <dbReference type="Pfam" id="PF02223"/>
    </source>
</evidence>
<comment type="caution">
    <text evidence="10">Lacks conserved residue(s) required for the propagation of feature annotation.</text>
</comment>
<keyword evidence="4 10" id="KW-0808">Transferase</keyword>
<dbReference type="GO" id="GO:0006227">
    <property type="term" value="P:dUDP biosynthetic process"/>
    <property type="evidence" value="ECO:0007669"/>
    <property type="project" value="TreeGrafter"/>
</dbReference>
<dbReference type="GO" id="GO:0004798">
    <property type="term" value="F:dTMP kinase activity"/>
    <property type="evidence" value="ECO:0007669"/>
    <property type="project" value="UniProtKB-UniRule"/>
</dbReference>
<keyword evidence="7 10" id="KW-0418">Kinase</keyword>
<name>A0A9D1YE98_9FIRM</name>
<gene>
    <name evidence="10" type="primary">tmk</name>
    <name evidence="12" type="ORF">H9838_08155</name>
</gene>
<evidence type="ECO:0000313" key="13">
    <source>
        <dbReference type="Proteomes" id="UP000823915"/>
    </source>
</evidence>
<dbReference type="SUPFAM" id="SSF52540">
    <property type="entry name" value="P-loop containing nucleoside triphosphate hydrolases"/>
    <property type="match status" value="1"/>
</dbReference>
<evidence type="ECO:0000256" key="9">
    <source>
        <dbReference type="ARBA" id="ARBA00048743"/>
    </source>
</evidence>
<evidence type="ECO:0000256" key="2">
    <source>
        <dbReference type="ARBA" id="ARBA00012980"/>
    </source>
</evidence>
<proteinExistence type="inferred from homology"/>
<keyword evidence="5 10" id="KW-0545">Nucleotide biosynthesis</keyword>
<dbReference type="Proteomes" id="UP000823915">
    <property type="component" value="Unassembled WGS sequence"/>
</dbReference>
<evidence type="ECO:0000256" key="6">
    <source>
        <dbReference type="ARBA" id="ARBA00022741"/>
    </source>
</evidence>
<keyword evidence="8 10" id="KW-0067">ATP-binding</keyword>
<evidence type="ECO:0000256" key="4">
    <source>
        <dbReference type="ARBA" id="ARBA00022679"/>
    </source>
</evidence>